<dbReference type="Pfam" id="PF03060">
    <property type="entry name" value="NMO"/>
    <property type="match status" value="1"/>
</dbReference>
<evidence type="ECO:0000256" key="1">
    <source>
        <dbReference type="ARBA" id="ARBA00022630"/>
    </source>
</evidence>
<keyword evidence="2" id="KW-0288">FMN</keyword>
<dbReference type="SUPFAM" id="SSF51412">
    <property type="entry name" value="Inosine monophosphate dehydrogenase (IMPDH)"/>
    <property type="match status" value="1"/>
</dbReference>
<dbReference type="InterPro" id="IPR013785">
    <property type="entry name" value="Aldolase_TIM"/>
</dbReference>
<reference evidence="4 5" key="1">
    <citation type="submission" date="2019-10" db="EMBL/GenBank/DDBJ databases">
        <authorList>
            <person name="Palmer J.M."/>
        </authorList>
    </citation>
    <scope>NUCLEOTIDE SEQUENCE [LARGE SCALE GENOMIC DNA]</scope>
    <source>
        <strain evidence="4 5">TWF694</strain>
    </source>
</reference>
<comment type="caution">
    <text evidence="4">The sequence shown here is derived from an EMBL/GenBank/DDBJ whole genome shotgun (WGS) entry which is preliminary data.</text>
</comment>
<dbReference type="Gene3D" id="3.20.20.70">
    <property type="entry name" value="Aldolase class I"/>
    <property type="match status" value="1"/>
</dbReference>
<keyword evidence="5" id="KW-1185">Reference proteome</keyword>
<evidence type="ECO:0000313" key="4">
    <source>
        <dbReference type="EMBL" id="KAK6544128.1"/>
    </source>
</evidence>
<keyword evidence="1" id="KW-0285">Flavoprotein</keyword>
<keyword evidence="3" id="KW-0560">Oxidoreductase</keyword>
<accession>A0AAV9XWG6</accession>
<dbReference type="AlphaFoldDB" id="A0AAV9XWG6"/>
<dbReference type="PANTHER" id="PTHR32332">
    <property type="entry name" value="2-NITROPROPANE DIOXYGENASE"/>
    <property type="match status" value="1"/>
</dbReference>
<sequence>MVVVFNPNPDAKLGPLRTPFTDMFNVQHPIALAGMNIAAGPRLGAAVIEAGGFACLGGNGYAKSPEYDTLTYNEFYEEFMAHQTPEKVRTQIQEMKAFLKKPDEASFGVDILLPQIGGRARKTNYDYTTGRAEEIVDVVIQEGAKMFVSALGAPPPHLVDKLHRAGLIVGCNIGHPKHAIRALDAGCDLLICQGGEGGGHCSDVPTMILIPMVMELVKNRTSAFTKKPIVILAAGGIYNSRGAAAALAMGADGVWCGTRFVAAKESGASDGHQQAVLDTDVSGTTRSVIFTGRPMRVKSHGLIDEWHRDPAKIKNLTEKGHIPLLHHLKELEKEGKEIPAEMEDGVRCVMLGQAAGAIDKIITAKEIIDEMVYGCVESMKRGDRIRSKL</sequence>
<gene>
    <name evidence="4" type="ORF">TWF694_000836</name>
</gene>
<dbReference type="GO" id="GO:0018580">
    <property type="term" value="F:nitronate monooxygenase activity"/>
    <property type="evidence" value="ECO:0007669"/>
    <property type="project" value="InterPro"/>
</dbReference>
<organism evidence="4 5">
    <name type="scientific">Orbilia ellipsospora</name>
    <dbReference type="NCBI Taxonomy" id="2528407"/>
    <lineage>
        <taxon>Eukaryota</taxon>
        <taxon>Fungi</taxon>
        <taxon>Dikarya</taxon>
        <taxon>Ascomycota</taxon>
        <taxon>Pezizomycotina</taxon>
        <taxon>Orbiliomycetes</taxon>
        <taxon>Orbiliales</taxon>
        <taxon>Orbiliaceae</taxon>
        <taxon>Orbilia</taxon>
    </lineage>
</organism>
<evidence type="ECO:0000256" key="3">
    <source>
        <dbReference type="ARBA" id="ARBA00023002"/>
    </source>
</evidence>
<evidence type="ECO:0000256" key="2">
    <source>
        <dbReference type="ARBA" id="ARBA00022643"/>
    </source>
</evidence>
<proteinExistence type="predicted"/>
<dbReference type="PANTHER" id="PTHR32332:SF31">
    <property type="entry name" value="2-NITROPROPANE DIOXYGENASE FAMILY, PUTATIVE (AFU_ORTHOLOGUE AFUA_2G09850)-RELATED"/>
    <property type="match status" value="1"/>
</dbReference>
<protein>
    <recommendedName>
        <fullName evidence="6">2-nitropropane dioxygenase</fullName>
    </recommendedName>
</protein>
<dbReference type="EMBL" id="JAVHJO010000001">
    <property type="protein sequence ID" value="KAK6544128.1"/>
    <property type="molecule type" value="Genomic_DNA"/>
</dbReference>
<name>A0AAV9XWG6_9PEZI</name>
<dbReference type="CDD" id="cd04730">
    <property type="entry name" value="NPD_like"/>
    <property type="match status" value="1"/>
</dbReference>
<dbReference type="InterPro" id="IPR004136">
    <property type="entry name" value="NMO"/>
</dbReference>
<dbReference type="Proteomes" id="UP001365542">
    <property type="component" value="Unassembled WGS sequence"/>
</dbReference>
<evidence type="ECO:0008006" key="6">
    <source>
        <dbReference type="Google" id="ProtNLM"/>
    </source>
</evidence>
<evidence type="ECO:0000313" key="5">
    <source>
        <dbReference type="Proteomes" id="UP001365542"/>
    </source>
</evidence>